<reference evidence="2 3" key="1">
    <citation type="journal article" date="2019" name="Int. J. Syst. Evol. Microbiol.">
        <title>The Global Catalogue of Microorganisms (GCM) 10K type strain sequencing project: providing services to taxonomists for standard genome sequencing and annotation.</title>
        <authorList>
            <consortium name="The Broad Institute Genomics Platform"/>
            <consortium name="The Broad Institute Genome Sequencing Center for Infectious Disease"/>
            <person name="Wu L."/>
            <person name="Ma J."/>
        </authorList>
    </citation>
    <scope>NUCLEOTIDE SEQUENCE [LARGE SCALE GENOMIC DNA]</scope>
    <source>
        <strain evidence="2 3">NBRC 111368</strain>
    </source>
</reference>
<organism evidence="2 3">
    <name type="scientific">Halobium palmae</name>
    <dbReference type="NCBI Taxonomy" id="1776492"/>
    <lineage>
        <taxon>Archaea</taxon>
        <taxon>Methanobacteriati</taxon>
        <taxon>Methanobacteriota</taxon>
        <taxon>Stenosarchaea group</taxon>
        <taxon>Halobacteria</taxon>
        <taxon>Halobacteriales</taxon>
        <taxon>Haloferacaceae</taxon>
        <taxon>Halobium</taxon>
    </lineage>
</organism>
<sequence>MASNSGILDFVGENYDFGDLLAGMVGSFGIASLTGISESSAYGVSFTDTAFSIGGEAVSIAAFSVVIATLVSFITNGGLTVQSVMNRPVWEKTAVASLVSIPVLTTVNLFGIHGLITESYVNGTIAAAIMLVGFLIVAFRRANSAQKGLFERVRT</sequence>
<feature type="transmembrane region" description="Helical" evidence="1">
    <location>
        <begin position="119"/>
        <end position="139"/>
    </location>
</feature>
<dbReference type="EMBL" id="JBHSWU010000005">
    <property type="protein sequence ID" value="MFC6723124.1"/>
    <property type="molecule type" value="Genomic_DNA"/>
</dbReference>
<accession>A0ABD5RV81</accession>
<keyword evidence="3" id="KW-1185">Reference proteome</keyword>
<keyword evidence="1" id="KW-1133">Transmembrane helix</keyword>
<dbReference type="Proteomes" id="UP001596328">
    <property type="component" value="Unassembled WGS sequence"/>
</dbReference>
<gene>
    <name evidence="2" type="ORF">ACFQE1_01700</name>
</gene>
<protein>
    <submittedName>
        <fullName evidence="2">Uncharacterized protein</fullName>
    </submittedName>
</protein>
<name>A0ABD5RV81_9EURY</name>
<dbReference type="AlphaFoldDB" id="A0ABD5RV81"/>
<feature type="transmembrane region" description="Helical" evidence="1">
    <location>
        <begin position="57"/>
        <end position="81"/>
    </location>
</feature>
<proteinExistence type="predicted"/>
<keyword evidence="1" id="KW-0472">Membrane</keyword>
<evidence type="ECO:0000256" key="1">
    <source>
        <dbReference type="SAM" id="Phobius"/>
    </source>
</evidence>
<feature type="transmembrane region" description="Helical" evidence="1">
    <location>
        <begin position="93"/>
        <end position="113"/>
    </location>
</feature>
<evidence type="ECO:0000313" key="2">
    <source>
        <dbReference type="EMBL" id="MFC6723124.1"/>
    </source>
</evidence>
<comment type="caution">
    <text evidence="2">The sequence shown here is derived from an EMBL/GenBank/DDBJ whole genome shotgun (WGS) entry which is preliminary data.</text>
</comment>
<evidence type="ECO:0000313" key="3">
    <source>
        <dbReference type="Proteomes" id="UP001596328"/>
    </source>
</evidence>
<keyword evidence="1" id="KW-0812">Transmembrane</keyword>
<feature type="transmembrane region" description="Helical" evidence="1">
    <location>
        <begin position="20"/>
        <end position="37"/>
    </location>
</feature>